<keyword evidence="3" id="KW-1185">Reference proteome</keyword>
<feature type="region of interest" description="Disordered" evidence="1">
    <location>
        <begin position="1"/>
        <end position="55"/>
    </location>
</feature>
<sequence>MTKETFTIAPTAKSRPASTLRNSDQQKHTRGSMKNAPSKRNNKYRCEEKIRTSRP</sequence>
<gene>
    <name evidence="2" type="ORF">GMARGA_LOCUS26282</name>
</gene>
<feature type="compositionally biased region" description="Basic and acidic residues" evidence="1">
    <location>
        <begin position="44"/>
        <end position="55"/>
    </location>
</feature>
<organism evidence="2 3">
    <name type="scientific">Gigaspora margarita</name>
    <dbReference type="NCBI Taxonomy" id="4874"/>
    <lineage>
        <taxon>Eukaryota</taxon>
        <taxon>Fungi</taxon>
        <taxon>Fungi incertae sedis</taxon>
        <taxon>Mucoromycota</taxon>
        <taxon>Glomeromycotina</taxon>
        <taxon>Glomeromycetes</taxon>
        <taxon>Diversisporales</taxon>
        <taxon>Gigasporaceae</taxon>
        <taxon>Gigaspora</taxon>
    </lineage>
</organism>
<dbReference type="EMBL" id="CAJVQB010030322">
    <property type="protein sequence ID" value="CAG8815388.1"/>
    <property type="molecule type" value="Genomic_DNA"/>
</dbReference>
<evidence type="ECO:0000256" key="1">
    <source>
        <dbReference type="SAM" id="MobiDB-lite"/>
    </source>
</evidence>
<name>A0ABN7W4K1_GIGMA</name>
<comment type="caution">
    <text evidence="2">The sequence shown here is derived from an EMBL/GenBank/DDBJ whole genome shotgun (WGS) entry which is preliminary data.</text>
</comment>
<reference evidence="2 3" key="1">
    <citation type="submission" date="2021-06" db="EMBL/GenBank/DDBJ databases">
        <authorList>
            <person name="Kallberg Y."/>
            <person name="Tangrot J."/>
            <person name="Rosling A."/>
        </authorList>
    </citation>
    <scope>NUCLEOTIDE SEQUENCE [LARGE SCALE GENOMIC DNA]</scope>
    <source>
        <strain evidence="2 3">120-4 pot B 10/14</strain>
    </source>
</reference>
<proteinExistence type="predicted"/>
<dbReference type="Proteomes" id="UP000789901">
    <property type="component" value="Unassembled WGS sequence"/>
</dbReference>
<protein>
    <submittedName>
        <fullName evidence="2">9485_t:CDS:1</fullName>
    </submittedName>
</protein>
<evidence type="ECO:0000313" key="3">
    <source>
        <dbReference type="Proteomes" id="UP000789901"/>
    </source>
</evidence>
<evidence type="ECO:0000313" key="2">
    <source>
        <dbReference type="EMBL" id="CAG8815388.1"/>
    </source>
</evidence>
<accession>A0ABN7W4K1</accession>